<proteinExistence type="inferred from homology"/>
<dbReference type="Gene3D" id="3.40.50.300">
    <property type="entry name" value="P-loop containing nucleotide triphosphate hydrolases"/>
    <property type="match status" value="1"/>
</dbReference>
<dbReference type="PROSITE" id="PS51716">
    <property type="entry name" value="G_IRG"/>
    <property type="match status" value="1"/>
</dbReference>
<accession>A0ABQ8K6R2</accession>
<comment type="caution">
    <text evidence="4">The sequence shown here is derived from an EMBL/GenBank/DDBJ whole genome shotgun (WGS) entry which is preliminary data.</text>
</comment>
<keyword evidence="5" id="KW-1185">Reference proteome</keyword>
<evidence type="ECO:0000313" key="4">
    <source>
        <dbReference type="EMBL" id="KAH9832847.1"/>
    </source>
</evidence>
<dbReference type="RefSeq" id="XP_047775613.1">
    <property type="nucleotide sequence ID" value="XM_047927814.1"/>
</dbReference>
<evidence type="ECO:0000259" key="3">
    <source>
        <dbReference type="PROSITE" id="PS51716"/>
    </source>
</evidence>
<dbReference type="GeneID" id="72008546"/>
<dbReference type="PANTHER" id="PTHR14143:SF1">
    <property type="entry name" value="IRG-TYPE G DOMAIN-CONTAINING PROTEIN"/>
    <property type="match status" value="1"/>
</dbReference>
<feature type="region of interest" description="Disordered" evidence="2">
    <location>
        <begin position="1"/>
        <end position="79"/>
    </location>
</feature>
<dbReference type="EMBL" id="JADCUA010000020">
    <property type="protein sequence ID" value="KAH9832847.1"/>
    <property type="molecule type" value="Genomic_DNA"/>
</dbReference>
<feature type="compositionally biased region" description="Basic and acidic residues" evidence="2">
    <location>
        <begin position="328"/>
        <end position="338"/>
    </location>
</feature>
<dbReference type="Proteomes" id="UP000814176">
    <property type="component" value="Unassembled WGS sequence"/>
</dbReference>
<evidence type="ECO:0000313" key="5">
    <source>
        <dbReference type="Proteomes" id="UP000814176"/>
    </source>
</evidence>
<sequence>MSQRHLFGGESTQAPALPGREPEELRRVEDEARRAIEESHRLEEERRVKEKAVREAEEACRRAEEDRQQMERMRDEAEHAREAAEAAAAEARAQQETAERLLREGARPVVVPTVEQFRDAKQRLEYQEGYTHIAVTGVAGSGKSSLINALRGLNNGERSAAPTGIVETTSTIAHYPDPDPKKRVVWYDVPGAGTLTVPDWVYFTDQGLYVLDCILVLFDSRFTATDVAILRNCERFRIPAFVVRSKARQHVRNLVVDMGDNDSDSETEDGQQATAAVLERATERYVEESRTSVARNLKLAELPEQRVYLVDKEVVRLLAKGRPSGSSLDERDLLRDLAKATPPRGSDVTDSMKDSPLADVR</sequence>
<dbReference type="InterPro" id="IPR027417">
    <property type="entry name" value="P-loop_NTPase"/>
</dbReference>
<comment type="similarity">
    <text evidence="1">Belongs to the TRAFAC class dynamin-like GTPase superfamily. IRG family.</text>
</comment>
<evidence type="ECO:0000256" key="2">
    <source>
        <dbReference type="SAM" id="MobiDB-lite"/>
    </source>
</evidence>
<feature type="compositionally biased region" description="Basic and acidic residues" evidence="2">
    <location>
        <begin position="20"/>
        <end position="79"/>
    </location>
</feature>
<gene>
    <name evidence="4" type="ORF">C8Q71DRAFT_860627</name>
</gene>
<dbReference type="InterPro" id="IPR007743">
    <property type="entry name" value="Immunity-related_GTPase-like"/>
</dbReference>
<feature type="domain" description="IRG-type G" evidence="3">
    <location>
        <begin position="129"/>
        <end position="312"/>
    </location>
</feature>
<protein>
    <submittedName>
        <fullName evidence="4">Interferon-inducible GTPase-domain-containing protein</fullName>
    </submittedName>
</protein>
<dbReference type="InterPro" id="IPR030385">
    <property type="entry name" value="G_IRG_dom"/>
</dbReference>
<dbReference type="SUPFAM" id="SSF52540">
    <property type="entry name" value="P-loop containing nucleoside triphosphate hydrolases"/>
    <property type="match status" value="1"/>
</dbReference>
<evidence type="ECO:0000256" key="1">
    <source>
        <dbReference type="ARBA" id="ARBA00005429"/>
    </source>
</evidence>
<feature type="region of interest" description="Disordered" evidence="2">
    <location>
        <begin position="321"/>
        <end position="361"/>
    </location>
</feature>
<organism evidence="4 5">
    <name type="scientific">Rhodofomes roseus</name>
    <dbReference type="NCBI Taxonomy" id="34475"/>
    <lineage>
        <taxon>Eukaryota</taxon>
        <taxon>Fungi</taxon>
        <taxon>Dikarya</taxon>
        <taxon>Basidiomycota</taxon>
        <taxon>Agaricomycotina</taxon>
        <taxon>Agaricomycetes</taxon>
        <taxon>Polyporales</taxon>
        <taxon>Rhodofomes</taxon>
    </lineage>
</organism>
<dbReference type="PANTHER" id="PTHR14143">
    <property type="entry name" value="INTERFERON-INDUCIBLE GTPASE FAMILY MEMBER"/>
    <property type="match status" value="1"/>
</dbReference>
<name>A0ABQ8K6R2_9APHY</name>
<dbReference type="Pfam" id="PF05049">
    <property type="entry name" value="IIGP"/>
    <property type="match status" value="1"/>
</dbReference>
<reference evidence="4 5" key="1">
    <citation type="journal article" date="2021" name="Environ. Microbiol.">
        <title>Gene family expansions and transcriptome signatures uncover fungal adaptations to wood decay.</title>
        <authorList>
            <person name="Hage H."/>
            <person name="Miyauchi S."/>
            <person name="Viragh M."/>
            <person name="Drula E."/>
            <person name="Min B."/>
            <person name="Chaduli D."/>
            <person name="Navarro D."/>
            <person name="Favel A."/>
            <person name="Norest M."/>
            <person name="Lesage-Meessen L."/>
            <person name="Balint B."/>
            <person name="Merenyi Z."/>
            <person name="de Eugenio L."/>
            <person name="Morin E."/>
            <person name="Martinez A.T."/>
            <person name="Baldrian P."/>
            <person name="Stursova M."/>
            <person name="Martinez M.J."/>
            <person name="Novotny C."/>
            <person name="Magnuson J.K."/>
            <person name="Spatafora J.W."/>
            <person name="Maurice S."/>
            <person name="Pangilinan J."/>
            <person name="Andreopoulos W."/>
            <person name="LaButti K."/>
            <person name="Hundley H."/>
            <person name="Na H."/>
            <person name="Kuo A."/>
            <person name="Barry K."/>
            <person name="Lipzen A."/>
            <person name="Henrissat B."/>
            <person name="Riley R."/>
            <person name="Ahrendt S."/>
            <person name="Nagy L.G."/>
            <person name="Grigoriev I.V."/>
            <person name="Martin F."/>
            <person name="Rosso M.N."/>
        </authorList>
    </citation>
    <scope>NUCLEOTIDE SEQUENCE [LARGE SCALE GENOMIC DNA]</scope>
    <source>
        <strain evidence="4 5">CIRM-BRFM 1785</strain>
    </source>
</reference>